<name>R7YTN0_CONA1</name>
<dbReference type="EMBL" id="JH767572">
    <property type="protein sequence ID" value="EON65198.1"/>
    <property type="molecule type" value="Genomic_DNA"/>
</dbReference>
<keyword evidence="3" id="KW-1185">Reference proteome</keyword>
<dbReference type="AlphaFoldDB" id="R7YTN0"/>
<organism evidence="2 3">
    <name type="scientific">Coniosporium apollinis (strain CBS 100218)</name>
    <name type="common">Rock-inhabiting black yeast</name>
    <dbReference type="NCBI Taxonomy" id="1168221"/>
    <lineage>
        <taxon>Eukaryota</taxon>
        <taxon>Fungi</taxon>
        <taxon>Dikarya</taxon>
        <taxon>Ascomycota</taxon>
        <taxon>Pezizomycotina</taxon>
        <taxon>Dothideomycetes</taxon>
        <taxon>Dothideomycetes incertae sedis</taxon>
        <taxon>Coniosporium</taxon>
    </lineage>
</organism>
<dbReference type="OrthoDB" id="4850648at2759"/>
<evidence type="ECO:0000313" key="2">
    <source>
        <dbReference type="EMBL" id="EON65198.1"/>
    </source>
</evidence>
<dbReference type="RefSeq" id="XP_007780515.1">
    <property type="nucleotide sequence ID" value="XM_007782325.1"/>
</dbReference>
<gene>
    <name evidence="2" type="ORF">W97_04435</name>
</gene>
<dbReference type="HOGENOM" id="CLU_074184_0_0_1"/>
<evidence type="ECO:0008006" key="4">
    <source>
        <dbReference type="Google" id="ProtNLM"/>
    </source>
</evidence>
<dbReference type="GeneID" id="19901746"/>
<dbReference type="PANTHER" id="PTHR37827">
    <property type="entry name" value="TUDOR DOMAIN-CONTAINING PROTEIN"/>
    <property type="match status" value="1"/>
</dbReference>
<dbReference type="Proteomes" id="UP000016924">
    <property type="component" value="Unassembled WGS sequence"/>
</dbReference>
<dbReference type="eggNOG" id="ENOG502S89B">
    <property type="taxonomic scope" value="Eukaryota"/>
</dbReference>
<dbReference type="OMA" id="WHDEWML"/>
<protein>
    <recommendedName>
        <fullName evidence="4">HNH domain-containing protein</fullName>
    </recommendedName>
</protein>
<reference evidence="3" key="1">
    <citation type="submission" date="2012-06" db="EMBL/GenBank/DDBJ databases">
        <title>The genome sequence of Coniosporium apollinis CBS 100218.</title>
        <authorList>
            <consortium name="The Broad Institute Genome Sequencing Platform"/>
            <person name="Cuomo C."/>
            <person name="Gorbushina A."/>
            <person name="Noack S."/>
            <person name="Walker B."/>
            <person name="Young S.K."/>
            <person name="Zeng Q."/>
            <person name="Gargeya S."/>
            <person name="Fitzgerald M."/>
            <person name="Haas B."/>
            <person name="Abouelleil A."/>
            <person name="Alvarado L."/>
            <person name="Arachchi H.M."/>
            <person name="Berlin A.M."/>
            <person name="Chapman S.B."/>
            <person name="Goldberg J."/>
            <person name="Griggs A."/>
            <person name="Gujja S."/>
            <person name="Hansen M."/>
            <person name="Howarth C."/>
            <person name="Imamovic A."/>
            <person name="Larimer J."/>
            <person name="McCowan C."/>
            <person name="Montmayeur A."/>
            <person name="Murphy C."/>
            <person name="Neiman D."/>
            <person name="Pearson M."/>
            <person name="Priest M."/>
            <person name="Roberts A."/>
            <person name="Saif S."/>
            <person name="Shea T."/>
            <person name="Sisk P."/>
            <person name="Sykes S."/>
            <person name="Wortman J."/>
            <person name="Nusbaum C."/>
            <person name="Birren B."/>
        </authorList>
    </citation>
    <scope>NUCLEOTIDE SEQUENCE [LARGE SCALE GENOMIC DNA]</scope>
    <source>
        <strain evidence="3">CBS 100218</strain>
    </source>
</reference>
<feature type="region of interest" description="Disordered" evidence="1">
    <location>
        <begin position="31"/>
        <end position="59"/>
    </location>
</feature>
<dbReference type="STRING" id="1168221.R7YTN0"/>
<evidence type="ECO:0000313" key="3">
    <source>
        <dbReference type="Proteomes" id="UP000016924"/>
    </source>
</evidence>
<accession>R7YTN0</accession>
<evidence type="ECO:0000256" key="1">
    <source>
        <dbReference type="SAM" id="MobiDB-lite"/>
    </source>
</evidence>
<sequence>MIPPGELPNYEIFRDCLSDVLIRKLTTRPTKPARRRAAKGRKNAIKPVNAAVSEEEQSASDAEDLGDFIDYLSSEIFTSLPPELRLLSYIAVQNDAALRERYTDSLPTSTLETLTSTLPPSVPDSLLAYSLLPDASSLPTFLSIPLSTYIAATTAPPPVWSNTRASACEICERDWIPLTYHHLIPKSVHERVLKRGWHDESVLNSVAWLCRACHSFVHGIAGNEELAKDWYTVERLREREDVQRWAKWVGRVRWKTR</sequence>
<dbReference type="PANTHER" id="PTHR37827:SF1">
    <property type="entry name" value="HNH DOMAIN-CONTAINING PROTEIN"/>
    <property type="match status" value="1"/>
</dbReference>
<feature type="compositionally biased region" description="Basic residues" evidence="1">
    <location>
        <begin position="31"/>
        <end position="44"/>
    </location>
</feature>
<proteinExistence type="predicted"/>